<organism evidence="6 7">
    <name type="scientific">Parthenolecanium corni</name>
    <dbReference type="NCBI Taxonomy" id="536013"/>
    <lineage>
        <taxon>Eukaryota</taxon>
        <taxon>Metazoa</taxon>
        <taxon>Ecdysozoa</taxon>
        <taxon>Arthropoda</taxon>
        <taxon>Hexapoda</taxon>
        <taxon>Insecta</taxon>
        <taxon>Pterygota</taxon>
        <taxon>Neoptera</taxon>
        <taxon>Paraneoptera</taxon>
        <taxon>Hemiptera</taxon>
        <taxon>Sternorrhyncha</taxon>
        <taxon>Coccoidea</taxon>
        <taxon>Coccidae</taxon>
        <taxon>Parthenolecanium</taxon>
    </lineage>
</organism>
<evidence type="ECO:0000313" key="6">
    <source>
        <dbReference type="EMBL" id="KAK7604504.1"/>
    </source>
</evidence>
<keyword evidence="7" id="KW-1185">Reference proteome</keyword>
<evidence type="ECO:0000256" key="3">
    <source>
        <dbReference type="ARBA" id="ARBA00023212"/>
    </source>
</evidence>
<sequence length="257" mass="29510">MQIRNLEKARDQAITENKQLKRELNSLTQDYLNCKNELDNSRKETQDLNAQVHDYIAKVRAAEETLQQKDKERSEMLEHFRTLTVEATQLGSNNMTLESEARSTRNSLRSAESKIANLESDIESKDRLISSYLEQIDVLTKNIARLETQVSNLTDQRDRLQAELDSCELMCGRTEKHEDSLSAGKSSGRKVGDELFRLHAENERLQKNLCKEKSNVTALEHMLCETRDGMEHSISTDELRDEIRGLKANIKCLQEAL</sequence>
<keyword evidence="5" id="KW-0175">Coiled coil</keyword>
<dbReference type="InterPro" id="IPR051877">
    <property type="entry name" value="Centriole_BasalBody_StrucProt"/>
</dbReference>
<evidence type="ECO:0000256" key="2">
    <source>
        <dbReference type="ARBA" id="ARBA00022490"/>
    </source>
</evidence>
<feature type="coiled-coil region" evidence="5">
    <location>
        <begin position="3"/>
        <end position="170"/>
    </location>
</feature>
<comment type="caution">
    <text evidence="6">The sequence shown here is derived from an EMBL/GenBank/DDBJ whole genome shotgun (WGS) entry which is preliminary data.</text>
</comment>
<dbReference type="GO" id="GO:0005814">
    <property type="term" value="C:centriole"/>
    <property type="evidence" value="ECO:0007669"/>
    <property type="project" value="UniProtKB-SubCell"/>
</dbReference>
<dbReference type="EMBL" id="JBBCAQ010000003">
    <property type="protein sequence ID" value="KAK7604504.1"/>
    <property type="molecule type" value="Genomic_DNA"/>
</dbReference>
<reference evidence="6 7" key="1">
    <citation type="submission" date="2024-03" db="EMBL/GenBank/DDBJ databases">
        <title>Adaptation during the transition from Ophiocordyceps entomopathogen to insect associate is accompanied by gene loss and intensified selection.</title>
        <authorList>
            <person name="Ward C.M."/>
            <person name="Onetto C.A."/>
            <person name="Borneman A.R."/>
        </authorList>
    </citation>
    <scope>NUCLEOTIDE SEQUENCE [LARGE SCALE GENOMIC DNA]</scope>
    <source>
        <strain evidence="6">AWRI1</strain>
        <tissue evidence="6">Single Adult Female</tissue>
    </source>
</reference>
<evidence type="ECO:0008006" key="8">
    <source>
        <dbReference type="Google" id="ProtNLM"/>
    </source>
</evidence>
<proteinExistence type="inferred from homology"/>
<comment type="similarity">
    <text evidence="4">Belongs to the CEP135/TSGA10 family.</text>
</comment>
<protein>
    <recommendedName>
        <fullName evidence="8">Tropomyosin</fullName>
    </recommendedName>
</protein>
<accession>A0AAN9YAQ7</accession>
<evidence type="ECO:0000256" key="1">
    <source>
        <dbReference type="ARBA" id="ARBA00004114"/>
    </source>
</evidence>
<comment type="subcellular location">
    <subcellularLocation>
        <location evidence="1">Cytoplasm</location>
        <location evidence="1">Cytoskeleton</location>
        <location evidence="1">Microtubule organizing center</location>
        <location evidence="1">Centrosome</location>
        <location evidence="1">Centriole</location>
    </subcellularLocation>
</comment>
<evidence type="ECO:0000313" key="7">
    <source>
        <dbReference type="Proteomes" id="UP001367676"/>
    </source>
</evidence>
<keyword evidence="3" id="KW-0206">Cytoskeleton</keyword>
<dbReference type="PANTHER" id="PTHR20544:SF0">
    <property type="entry name" value="NUCLEOPROTEIN TPR_MLP1 DOMAIN-CONTAINING PROTEIN"/>
    <property type="match status" value="1"/>
</dbReference>
<dbReference type="Proteomes" id="UP001367676">
    <property type="component" value="Unassembled WGS sequence"/>
</dbReference>
<evidence type="ECO:0000256" key="4">
    <source>
        <dbReference type="ARBA" id="ARBA00038123"/>
    </source>
</evidence>
<keyword evidence="2" id="KW-0963">Cytoplasm</keyword>
<name>A0AAN9YAQ7_9HEMI</name>
<gene>
    <name evidence="6" type="ORF">V9T40_005690</name>
</gene>
<evidence type="ECO:0000256" key="5">
    <source>
        <dbReference type="SAM" id="Coils"/>
    </source>
</evidence>
<dbReference type="AlphaFoldDB" id="A0AAN9YAQ7"/>
<dbReference type="PANTHER" id="PTHR20544">
    <property type="entry name" value="CENTROSOMAL PROTEIN CEP135"/>
    <property type="match status" value="1"/>
</dbReference>
<dbReference type="SUPFAM" id="SSF57997">
    <property type="entry name" value="Tropomyosin"/>
    <property type="match status" value="1"/>
</dbReference>
<dbReference type="Gene3D" id="1.10.287.1490">
    <property type="match status" value="1"/>
</dbReference>